<evidence type="ECO:0000256" key="1">
    <source>
        <dbReference type="PROSITE-ProRule" id="PRU00339"/>
    </source>
</evidence>
<name>A0A7Y7PSW5_9BACT</name>
<dbReference type="InterPro" id="IPR036869">
    <property type="entry name" value="J_dom_sf"/>
</dbReference>
<dbReference type="SUPFAM" id="SSF46565">
    <property type="entry name" value="Chaperone J-domain"/>
    <property type="match status" value="1"/>
</dbReference>
<keyword evidence="1" id="KW-0802">TPR repeat</keyword>
<dbReference type="Proteomes" id="UP000565521">
    <property type="component" value="Unassembled WGS sequence"/>
</dbReference>
<dbReference type="PANTHER" id="PTHR44200">
    <property type="entry name" value="DNAJ HOMOLOG SUBFAMILY C MEMBER 7"/>
    <property type="match status" value="1"/>
</dbReference>
<protein>
    <submittedName>
        <fullName evidence="5">DnaJ domain-containing protein</fullName>
    </submittedName>
</protein>
<reference evidence="5 6" key="1">
    <citation type="submission" date="2020-05" db="EMBL/GenBank/DDBJ databases">
        <title>Hymenobacter terrestris sp. nov. and Hymenobacter lapidiphilus sp. nov., isolated from regoliths in Antarctica.</title>
        <authorList>
            <person name="Sedlacek I."/>
            <person name="Pantucek R."/>
            <person name="Zeman M."/>
            <person name="Holochova P."/>
            <person name="Kralova S."/>
            <person name="Stankova E."/>
            <person name="Sedo O."/>
            <person name="Micenkova L."/>
            <person name="Svec P."/>
            <person name="Gupta V."/>
            <person name="Sood U."/>
            <person name="Korpole U.S."/>
            <person name="Lal R."/>
        </authorList>
    </citation>
    <scope>NUCLEOTIDE SEQUENCE [LARGE SCALE GENOMIC DNA]</scope>
    <source>
        <strain evidence="5 6">P5342</strain>
    </source>
</reference>
<dbReference type="SMART" id="SM00028">
    <property type="entry name" value="TPR"/>
    <property type="match status" value="5"/>
</dbReference>
<evidence type="ECO:0000313" key="5">
    <source>
        <dbReference type="EMBL" id="NVO33444.1"/>
    </source>
</evidence>
<keyword evidence="3" id="KW-0812">Transmembrane</keyword>
<dbReference type="EMBL" id="JABKAU010000070">
    <property type="protein sequence ID" value="NVO33444.1"/>
    <property type="molecule type" value="Genomic_DNA"/>
</dbReference>
<dbReference type="InterPro" id="IPR001623">
    <property type="entry name" value="DnaJ_domain"/>
</dbReference>
<dbReference type="AlphaFoldDB" id="A0A7Y7PSW5"/>
<accession>A0A7Y7PSW5</accession>
<dbReference type="InterPro" id="IPR052758">
    <property type="entry name" value="SRC_co-chaperone"/>
</dbReference>
<gene>
    <name evidence="5" type="ORF">HW554_19740</name>
</gene>
<dbReference type="PANTHER" id="PTHR44200:SF1">
    <property type="entry name" value="DNAJ HOMOLOG SUBFAMILY C MEMBER 7"/>
    <property type="match status" value="1"/>
</dbReference>
<dbReference type="Gene3D" id="1.10.287.110">
    <property type="entry name" value="DnaJ domain"/>
    <property type="match status" value="1"/>
</dbReference>
<dbReference type="SMART" id="SM00271">
    <property type="entry name" value="DnaJ"/>
    <property type="match status" value="1"/>
</dbReference>
<evidence type="ECO:0000259" key="4">
    <source>
        <dbReference type="PROSITE" id="PS50076"/>
    </source>
</evidence>
<dbReference type="CDD" id="cd06257">
    <property type="entry name" value="DnaJ"/>
    <property type="match status" value="1"/>
</dbReference>
<evidence type="ECO:0000256" key="3">
    <source>
        <dbReference type="SAM" id="Phobius"/>
    </source>
</evidence>
<proteinExistence type="predicted"/>
<organism evidence="5 6">
    <name type="scientific">Hymenobacter lapidiphilus</name>
    <dbReference type="NCBI Taxonomy" id="2608003"/>
    <lineage>
        <taxon>Bacteria</taxon>
        <taxon>Pseudomonadati</taxon>
        <taxon>Bacteroidota</taxon>
        <taxon>Cytophagia</taxon>
        <taxon>Cytophagales</taxon>
        <taxon>Hymenobacteraceae</taxon>
        <taxon>Hymenobacter</taxon>
    </lineage>
</organism>
<evidence type="ECO:0000313" key="6">
    <source>
        <dbReference type="Proteomes" id="UP000565521"/>
    </source>
</evidence>
<dbReference type="PROSITE" id="PS50076">
    <property type="entry name" value="DNAJ_2"/>
    <property type="match status" value="1"/>
</dbReference>
<comment type="caution">
    <text evidence="5">The sequence shown here is derived from an EMBL/GenBank/DDBJ whole genome shotgun (WGS) entry which is preliminary data.</text>
</comment>
<keyword evidence="3" id="KW-0472">Membrane</keyword>
<feature type="repeat" description="TPR" evidence="1">
    <location>
        <begin position="302"/>
        <end position="335"/>
    </location>
</feature>
<sequence>MSQNHYHVLGVPVTATLPDIRLAYRRLAVLYHPDKHGGNVLYEELFKAVAVAYRVLGHEARRAHYDQQLRADARRLDEAQRQQHFRQQGQHIYGAPMPAPAPPLRTRRPAGANERYYQPIARQKVKFTRRDYWLTALLGVGLALFMVSVKVTMDYVSGTGNYTRGLQAYTKGNWAGAHSYFTDALHFRPSYNLALRRRAEAAQLGLHDYAAARADLRAALPEAPAALRGQLWLRLAQCEAAFGRPAPAREAYQKALALDSTLARAWLRQGETELFQQQQFAAAVRTLSSGLRHASGPSRLRGQLLTFRGLANFKLGRYEAAQNDYWEVLDITPRSGQLYFLLGRVAQQQRDVPRACDLLRRAVLQGYDFARAARDTTCTPGPQQVKETRSSAVK</sequence>
<feature type="transmembrane region" description="Helical" evidence="3">
    <location>
        <begin position="132"/>
        <end position="149"/>
    </location>
</feature>
<dbReference type="InterPro" id="IPR019734">
    <property type="entry name" value="TPR_rpt"/>
</dbReference>
<dbReference type="InterPro" id="IPR011990">
    <property type="entry name" value="TPR-like_helical_dom_sf"/>
</dbReference>
<feature type="region of interest" description="Disordered" evidence="2">
    <location>
        <begin position="375"/>
        <end position="394"/>
    </location>
</feature>
<keyword evidence="6" id="KW-1185">Reference proteome</keyword>
<keyword evidence="3" id="KW-1133">Transmembrane helix</keyword>
<feature type="domain" description="J" evidence="4">
    <location>
        <begin position="4"/>
        <end position="69"/>
    </location>
</feature>
<evidence type="ECO:0000256" key="2">
    <source>
        <dbReference type="SAM" id="MobiDB-lite"/>
    </source>
</evidence>
<dbReference type="RefSeq" id="WP_176910249.1">
    <property type="nucleotide sequence ID" value="NZ_JABKAU010000070.1"/>
</dbReference>
<dbReference type="Pfam" id="PF00226">
    <property type="entry name" value="DnaJ"/>
    <property type="match status" value="1"/>
</dbReference>
<dbReference type="PROSITE" id="PS50005">
    <property type="entry name" value="TPR"/>
    <property type="match status" value="1"/>
</dbReference>
<dbReference type="Pfam" id="PF13181">
    <property type="entry name" value="TPR_8"/>
    <property type="match status" value="1"/>
</dbReference>
<dbReference type="PRINTS" id="PR00625">
    <property type="entry name" value="JDOMAIN"/>
</dbReference>
<dbReference type="Gene3D" id="1.25.40.10">
    <property type="entry name" value="Tetratricopeptide repeat domain"/>
    <property type="match status" value="2"/>
</dbReference>
<dbReference type="SUPFAM" id="SSF81901">
    <property type="entry name" value="HCP-like"/>
    <property type="match status" value="1"/>
</dbReference>